<proteinExistence type="predicted"/>
<sequence>YNLSKLEKWEKIKSLGYKNDEEFVFYYLADVMMDAVPKENEYFQSIHEDTLKDQLLELENYRQNLKKKSPLLASTLSALIPGLGKVYINRTGDALFSFTMINLAAFVSYKAFKSALYISGVITSGITLSFYLGTVYGSYIGAKLHNQQIYHDWRERLEKLNPVNKEPYWRLWVSE</sequence>
<keyword evidence="1" id="KW-0472">Membrane</keyword>
<keyword evidence="1" id="KW-0812">Transmembrane</keyword>
<keyword evidence="1" id="KW-1133">Transmembrane helix</keyword>
<feature type="transmembrane region" description="Helical" evidence="1">
    <location>
        <begin position="94"/>
        <end position="109"/>
    </location>
</feature>
<feature type="transmembrane region" description="Helical" evidence="1">
    <location>
        <begin position="116"/>
        <end position="139"/>
    </location>
</feature>
<comment type="caution">
    <text evidence="2">The sequence shown here is derived from an EMBL/GenBank/DDBJ whole genome shotgun (WGS) entry which is preliminary data.</text>
</comment>
<dbReference type="EMBL" id="BARU01028229">
    <property type="protein sequence ID" value="GAH68242.1"/>
    <property type="molecule type" value="Genomic_DNA"/>
</dbReference>
<evidence type="ECO:0000256" key="1">
    <source>
        <dbReference type="SAM" id="Phobius"/>
    </source>
</evidence>
<reference evidence="2" key="1">
    <citation type="journal article" date="2014" name="Front. Microbiol.">
        <title>High frequency of phylogenetically diverse reductive dehalogenase-homologous genes in deep subseafloor sedimentary metagenomes.</title>
        <authorList>
            <person name="Kawai M."/>
            <person name="Futagami T."/>
            <person name="Toyoda A."/>
            <person name="Takaki Y."/>
            <person name="Nishi S."/>
            <person name="Hori S."/>
            <person name="Arai W."/>
            <person name="Tsubouchi T."/>
            <person name="Morono Y."/>
            <person name="Uchiyama I."/>
            <person name="Ito T."/>
            <person name="Fujiyama A."/>
            <person name="Inagaki F."/>
            <person name="Takami H."/>
        </authorList>
    </citation>
    <scope>NUCLEOTIDE SEQUENCE</scope>
    <source>
        <strain evidence="2">Expedition CK06-06</strain>
    </source>
</reference>
<name>X1HFN6_9ZZZZ</name>
<feature type="non-terminal residue" evidence="2">
    <location>
        <position position="1"/>
    </location>
</feature>
<accession>X1HFN6</accession>
<protein>
    <submittedName>
        <fullName evidence="2">Uncharacterized protein</fullName>
    </submittedName>
</protein>
<dbReference type="AlphaFoldDB" id="X1HFN6"/>
<organism evidence="2">
    <name type="scientific">marine sediment metagenome</name>
    <dbReference type="NCBI Taxonomy" id="412755"/>
    <lineage>
        <taxon>unclassified sequences</taxon>
        <taxon>metagenomes</taxon>
        <taxon>ecological metagenomes</taxon>
    </lineage>
</organism>
<evidence type="ECO:0000313" key="2">
    <source>
        <dbReference type="EMBL" id="GAH68242.1"/>
    </source>
</evidence>
<gene>
    <name evidence="2" type="ORF">S03H2_45093</name>
</gene>